<proteinExistence type="predicted"/>
<feature type="domain" description="Neprosin PEP catalytic" evidence="1">
    <location>
        <begin position="1"/>
        <end position="199"/>
    </location>
</feature>
<dbReference type="Pfam" id="PF03080">
    <property type="entry name" value="Neprosin"/>
    <property type="match status" value="1"/>
</dbReference>
<sequence>MVKATTSTKLCLDGRSIQTSMVIAKHIFFVFWTADGEDETGCYNLNCLGFVPVNGAPITPGDSLELPHGQTRISLKIYKSRDDGDWWLYYGNDNIGLTRVGYWPKDLFTTLSGHATVIAWGGMTTSYEGRSSPPMGNGKWAGRESATVRNIQYVDTSGGGYDPPTWPAGLHIVETHRNCYRATTFGDGMFHYGGPGGCVR</sequence>
<dbReference type="InterPro" id="IPR053168">
    <property type="entry name" value="Glutamic_endopeptidase"/>
</dbReference>
<keyword evidence="3" id="KW-1185">Reference proteome</keyword>
<reference evidence="2 3" key="1">
    <citation type="submission" date="2017-09" db="EMBL/GenBank/DDBJ databases">
        <authorList>
            <consortium name="International Durum Wheat Genome Sequencing Consortium (IDWGSC)"/>
            <person name="Milanesi L."/>
        </authorList>
    </citation>
    <scope>NUCLEOTIDE SEQUENCE [LARGE SCALE GENOMIC DNA]</scope>
    <source>
        <strain evidence="3">cv. Svevo</strain>
    </source>
</reference>
<evidence type="ECO:0000313" key="2">
    <source>
        <dbReference type="EMBL" id="VAH93594.1"/>
    </source>
</evidence>
<dbReference type="InterPro" id="IPR004314">
    <property type="entry name" value="Neprosin"/>
</dbReference>
<organism evidence="2 3">
    <name type="scientific">Triticum turgidum subsp. durum</name>
    <name type="common">Durum wheat</name>
    <name type="synonym">Triticum durum</name>
    <dbReference type="NCBI Taxonomy" id="4567"/>
    <lineage>
        <taxon>Eukaryota</taxon>
        <taxon>Viridiplantae</taxon>
        <taxon>Streptophyta</taxon>
        <taxon>Embryophyta</taxon>
        <taxon>Tracheophyta</taxon>
        <taxon>Spermatophyta</taxon>
        <taxon>Magnoliopsida</taxon>
        <taxon>Liliopsida</taxon>
        <taxon>Poales</taxon>
        <taxon>Poaceae</taxon>
        <taxon>BOP clade</taxon>
        <taxon>Pooideae</taxon>
        <taxon>Triticodae</taxon>
        <taxon>Triticeae</taxon>
        <taxon>Triticinae</taxon>
        <taxon>Triticum</taxon>
    </lineage>
</organism>
<name>A0A9R0SE15_TRITD</name>
<gene>
    <name evidence="2" type="ORF">TRITD_4Av1G164190</name>
</gene>
<evidence type="ECO:0000313" key="3">
    <source>
        <dbReference type="Proteomes" id="UP000324705"/>
    </source>
</evidence>
<dbReference type="PANTHER" id="PTHR31589">
    <property type="entry name" value="PROTEIN, PUTATIVE (DUF239)-RELATED-RELATED"/>
    <property type="match status" value="1"/>
</dbReference>
<protein>
    <recommendedName>
        <fullName evidence="1">Neprosin PEP catalytic domain-containing protein</fullName>
    </recommendedName>
</protein>
<dbReference type="PANTHER" id="PTHR31589:SF258">
    <property type="entry name" value="NEPROSIN DOMAIN-CONTAINING PROTEIN"/>
    <property type="match status" value="1"/>
</dbReference>
<dbReference type="Proteomes" id="UP000324705">
    <property type="component" value="Chromosome 4A"/>
</dbReference>
<dbReference type="PROSITE" id="PS52045">
    <property type="entry name" value="NEPROSIN_PEP_CD"/>
    <property type="match status" value="1"/>
</dbReference>
<accession>A0A9R0SE15</accession>
<dbReference type="EMBL" id="LT934117">
    <property type="protein sequence ID" value="VAH93594.1"/>
    <property type="molecule type" value="Genomic_DNA"/>
</dbReference>
<dbReference type="Gramene" id="TRITD4Av1G164190.1">
    <property type="protein sequence ID" value="TRITD4Av1G164190.1"/>
    <property type="gene ID" value="TRITD4Av1G164190"/>
</dbReference>
<dbReference type="OMA" id="WRIAICC"/>
<evidence type="ECO:0000259" key="1">
    <source>
        <dbReference type="PROSITE" id="PS52045"/>
    </source>
</evidence>
<dbReference type="AlphaFoldDB" id="A0A9R0SE15"/>